<dbReference type="OrthoDB" id="1177023at2"/>
<keyword evidence="2" id="KW-1185">Reference proteome</keyword>
<accession>A0A554VJ02</accession>
<protein>
    <submittedName>
        <fullName evidence="1">Uncharacterized protein</fullName>
    </submittedName>
</protein>
<gene>
    <name evidence="1" type="ORF">FOF46_14745</name>
</gene>
<organism evidence="1 2">
    <name type="scientific">Aquimarina algiphila</name>
    <dbReference type="NCBI Taxonomy" id="2047982"/>
    <lineage>
        <taxon>Bacteria</taxon>
        <taxon>Pseudomonadati</taxon>
        <taxon>Bacteroidota</taxon>
        <taxon>Flavobacteriia</taxon>
        <taxon>Flavobacteriales</taxon>
        <taxon>Flavobacteriaceae</taxon>
        <taxon>Aquimarina</taxon>
    </lineage>
</organism>
<proteinExistence type="predicted"/>
<dbReference type="AlphaFoldDB" id="A0A554VJ02"/>
<dbReference type="PROSITE" id="PS51257">
    <property type="entry name" value="PROKAR_LIPOPROTEIN"/>
    <property type="match status" value="1"/>
</dbReference>
<sequence length="247" mass="28326">MIKRIQHINIITGLFLGILSCKNDDNLAIADDSLASLIKDNTFNVDNVIACASGSANATEIIAYVYPRPGATDIRYYETVSVDDDKNDYQKYSQVSIESTDFFNGYLKKFTRTTAEEKWVIITFFENNELHLSNPIRLKHLTKPTEFSNNVMVNSMEEGMPVFTWGNGVFEDNKIYFQIISDISNELLSGTYTFEKQFQYYKLDNVVLNITQEPPPELDAMNQYDFTLMGVSEDNWVNLFIEKSFTP</sequence>
<comment type="caution">
    <text evidence="1">The sequence shown here is derived from an EMBL/GenBank/DDBJ whole genome shotgun (WGS) entry which is preliminary data.</text>
</comment>
<dbReference type="EMBL" id="VLNR01000029">
    <property type="protein sequence ID" value="TSE07810.1"/>
    <property type="molecule type" value="Genomic_DNA"/>
</dbReference>
<dbReference type="Proteomes" id="UP000318833">
    <property type="component" value="Unassembled WGS sequence"/>
</dbReference>
<dbReference type="RefSeq" id="WP_143916983.1">
    <property type="nucleotide sequence ID" value="NZ_CANMIK010000031.1"/>
</dbReference>
<reference evidence="1 2" key="1">
    <citation type="submission" date="2019-07" db="EMBL/GenBank/DDBJ databases">
        <title>The draft genome sequence of Aquimarina algiphila M91.</title>
        <authorList>
            <person name="Meng X."/>
        </authorList>
    </citation>
    <scope>NUCLEOTIDE SEQUENCE [LARGE SCALE GENOMIC DNA]</scope>
    <source>
        <strain evidence="1 2">M91</strain>
    </source>
</reference>
<evidence type="ECO:0000313" key="1">
    <source>
        <dbReference type="EMBL" id="TSE07810.1"/>
    </source>
</evidence>
<name>A0A554VJ02_9FLAO</name>
<evidence type="ECO:0000313" key="2">
    <source>
        <dbReference type="Proteomes" id="UP000318833"/>
    </source>
</evidence>